<dbReference type="RefSeq" id="XP_040875711.1">
    <property type="nucleotide sequence ID" value="XM_041023469.1"/>
</dbReference>
<dbReference type="CDD" id="cd02440">
    <property type="entry name" value="AdoMet_MTases"/>
    <property type="match status" value="1"/>
</dbReference>
<accession>A0A074VE90</accession>
<dbReference type="EMBL" id="KL584853">
    <property type="protein sequence ID" value="KEQ58688.1"/>
    <property type="molecule type" value="Genomic_DNA"/>
</dbReference>
<protein>
    <recommendedName>
        <fullName evidence="3">S-adenosyl-L-methionine-dependent methyltransferase</fullName>
    </recommendedName>
</protein>
<proteinExistence type="predicted"/>
<dbReference type="Proteomes" id="UP000030672">
    <property type="component" value="Unassembled WGS sequence"/>
</dbReference>
<dbReference type="InterPro" id="IPR029063">
    <property type="entry name" value="SAM-dependent_MTases_sf"/>
</dbReference>
<reference evidence="1 2" key="1">
    <citation type="journal article" date="2014" name="BMC Genomics">
        <title>Genome sequencing of four Aureobasidium pullulans varieties: biotechnological potential, stress tolerance, and description of new species.</title>
        <authorList>
            <person name="Gostin Ar C."/>
            <person name="Ohm R.A."/>
            <person name="Kogej T."/>
            <person name="Sonjak S."/>
            <person name="Turk M."/>
            <person name="Zajc J."/>
            <person name="Zalar P."/>
            <person name="Grube M."/>
            <person name="Sun H."/>
            <person name="Han J."/>
            <person name="Sharma A."/>
            <person name="Chiniquy J."/>
            <person name="Ngan C.Y."/>
            <person name="Lipzen A."/>
            <person name="Barry K."/>
            <person name="Grigoriev I.V."/>
            <person name="Gunde-Cimerman N."/>
        </authorList>
    </citation>
    <scope>NUCLEOTIDE SEQUENCE [LARGE SCALE GENOMIC DNA]</scope>
    <source>
        <strain evidence="1 2">CBS 110374</strain>
    </source>
</reference>
<dbReference type="AlphaFoldDB" id="A0A074VE90"/>
<gene>
    <name evidence="1" type="ORF">M437DRAFT_58875</name>
</gene>
<evidence type="ECO:0008006" key="3">
    <source>
        <dbReference type="Google" id="ProtNLM"/>
    </source>
</evidence>
<dbReference type="Gene3D" id="3.40.50.150">
    <property type="entry name" value="Vaccinia Virus protein VP39"/>
    <property type="match status" value="1"/>
</dbReference>
<dbReference type="HOGENOM" id="CLU_093259_1_0_1"/>
<dbReference type="STRING" id="1043003.A0A074VE90"/>
<dbReference type="Pfam" id="PF13489">
    <property type="entry name" value="Methyltransf_23"/>
    <property type="match status" value="1"/>
</dbReference>
<dbReference type="SUPFAM" id="SSF53335">
    <property type="entry name" value="S-adenosyl-L-methionine-dependent methyltransferases"/>
    <property type="match status" value="1"/>
</dbReference>
<sequence length="172" mass="18954">MAGSSENGASSDAYGLTRDAVESQRLNAQHNIWKTNIGYMLHPRIQKDLAENPCIGDVGTGTGIWIVDLASEMASNGKAAKYEGLDISSSQFPQNSPDGITFSTFNLLEPVPKHMQATFDVIHLRLLILGLPRNTWKTACENIFALLKPGGWVQWEEADFAYEVPSHYTLSQ</sequence>
<evidence type="ECO:0000313" key="1">
    <source>
        <dbReference type="EMBL" id="KEQ58688.1"/>
    </source>
</evidence>
<organism evidence="1 2">
    <name type="scientific">Aureobasidium melanogenum (strain CBS 110374)</name>
    <name type="common">Aureobasidium pullulans var. melanogenum</name>
    <dbReference type="NCBI Taxonomy" id="1043003"/>
    <lineage>
        <taxon>Eukaryota</taxon>
        <taxon>Fungi</taxon>
        <taxon>Dikarya</taxon>
        <taxon>Ascomycota</taxon>
        <taxon>Pezizomycotina</taxon>
        <taxon>Dothideomycetes</taxon>
        <taxon>Dothideomycetidae</taxon>
        <taxon>Dothideales</taxon>
        <taxon>Saccotheciaceae</taxon>
        <taxon>Aureobasidium</taxon>
    </lineage>
</organism>
<evidence type="ECO:0000313" key="2">
    <source>
        <dbReference type="Proteomes" id="UP000030672"/>
    </source>
</evidence>
<keyword evidence="2" id="KW-1185">Reference proteome</keyword>
<name>A0A074VE90_AURM1</name>
<dbReference type="GeneID" id="63916842"/>